<dbReference type="PRINTS" id="PR00449">
    <property type="entry name" value="RASTRNSFRMNG"/>
</dbReference>
<keyword evidence="2" id="KW-0342">GTP-binding</keyword>
<accession>A0A1W4X3R5</accession>
<dbReference type="Gene3D" id="3.40.50.300">
    <property type="entry name" value="P-loop containing nucleotide triphosphate hydrolases"/>
    <property type="match status" value="1"/>
</dbReference>
<name>A0A1W4X3R5_AGRPL</name>
<evidence type="ECO:0000256" key="3">
    <source>
        <dbReference type="SAM" id="MobiDB-lite"/>
    </source>
</evidence>
<organism evidence="4 5">
    <name type="scientific">Agrilus planipennis</name>
    <name type="common">Emerald ash borer</name>
    <name type="synonym">Agrilus marcopoli</name>
    <dbReference type="NCBI Taxonomy" id="224129"/>
    <lineage>
        <taxon>Eukaryota</taxon>
        <taxon>Metazoa</taxon>
        <taxon>Ecdysozoa</taxon>
        <taxon>Arthropoda</taxon>
        <taxon>Hexapoda</taxon>
        <taxon>Insecta</taxon>
        <taxon>Pterygota</taxon>
        <taxon>Neoptera</taxon>
        <taxon>Endopterygota</taxon>
        <taxon>Coleoptera</taxon>
        <taxon>Polyphaga</taxon>
        <taxon>Elateriformia</taxon>
        <taxon>Buprestoidea</taxon>
        <taxon>Buprestidae</taxon>
        <taxon>Agrilinae</taxon>
        <taxon>Agrilus</taxon>
    </lineage>
</organism>
<dbReference type="NCBIfam" id="TIGR00231">
    <property type="entry name" value="small_GTP"/>
    <property type="match status" value="1"/>
</dbReference>
<evidence type="ECO:0000313" key="4">
    <source>
        <dbReference type="Proteomes" id="UP000192223"/>
    </source>
</evidence>
<dbReference type="PROSITE" id="PS51421">
    <property type="entry name" value="RAS"/>
    <property type="match status" value="1"/>
</dbReference>
<dbReference type="Pfam" id="PF00071">
    <property type="entry name" value="Ras"/>
    <property type="match status" value="1"/>
</dbReference>
<dbReference type="RefSeq" id="XP_018330724.1">
    <property type="nucleotide sequence ID" value="XM_018475222.2"/>
</dbReference>
<dbReference type="GO" id="GO:0005525">
    <property type="term" value="F:GTP binding"/>
    <property type="evidence" value="ECO:0007669"/>
    <property type="project" value="UniProtKB-KW"/>
</dbReference>
<sequence>MSESDDEVTEKYIKIVFVGDSTVGKSSIIRRFCFNEFSRNYNGTSGADFYRKHVVLPSLQNTVLKITDVSGQELSGTMLDKYLFKCDIVILVYDITNSASFDVMSDWISTLYKYLKKSPPISAIFGNKCDLEHQRAVRLDKTRDFVQEHKVQNFLVSARTGEKVFSSILELVYKHLGLPLPTGVSQQSSSLKSPSAVVSHCQKDKRKKSQSSSAKTTRRLQSPVCLLQ</sequence>
<dbReference type="GeneID" id="108740762"/>
<evidence type="ECO:0000313" key="5">
    <source>
        <dbReference type="RefSeq" id="XP_018330724.1"/>
    </source>
</evidence>
<protein>
    <submittedName>
        <fullName evidence="5">Ras-related protein Rab-28-like</fullName>
    </submittedName>
</protein>
<keyword evidence="4" id="KW-1185">Reference proteome</keyword>
<dbReference type="SMART" id="SM00175">
    <property type="entry name" value="RAB"/>
    <property type="match status" value="1"/>
</dbReference>
<dbReference type="KEGG" id="apln:108740762"/>
<proteinExistence type="predicted"/>
<dbReference type="SMART" id="SM00174">
    <property type="entry name" value="RHO"/>
    <property type="match status" value="1"/>
</dbReference>
<evidence type="ECO:0000256" key="1">
    <source>
        <dbReference type="ARBA" id="ARBA00022741"/>
    </source>
</evidence>
<dbReference type="SMART" id="SM00176">
    <property type="entry name" value="RAN"/>
    <property type="match status" value="1"/>
</dbReference>
<gene>
    <name evidence="5" type="primary">LOC108740762</name>
</gene>
<feature type="compositionally biased region" description="Low complexity" evidence="3">
    <location>
        <begin position="185"/>
        <end position="199"/>
    </location>
</feature>
<dbReference type="InterPro" id="IPR001806">
    <property type="entry name" value="Small_GTPase"/>
</dbReference>
<reference evidence="5" key="1">
    <citation type="submission" date="2025-08" db="UniProtKB">
        <authorList>
            <consortium name="RefSeq"/>
        </authorList>
    </citation>
    <scope>IDENTIFICATION</scope>
    <source>
        <tissue evidence="5">Entire body</tissue>
    </source>
</reference>
<evidence type="ECO:0000256" key="2">
    <source>
        <dbReference type="ARBA" id="ARBA00023134"/>
    </source>
</evidence>
<dbReference type="Proteomes" id="UP000192223">
    <property type="component" value="Unplaced"/>
</dbReference>
<dbReference type="OrthoDB" id="10254700at2759"/>
<dbReference type="AlphaFoldDB" id="A0A1W4X3R5"/>
<dbReference type="InterPro" id="IPR027417">
    <property type="entry name" value="P-loop_NTPase"/>
</dbReference>
<dbReference type="GO" id="GO:0003924">
    <property type="term" value="F:GTPase activity"/>
    <property type="evidence" value="ECO:0007669"/>
    <property type="project" value="InterPro"/>
</dbReference>
<feature type="region of interest" description="Disordered" evidence="3">
    <location>
        <begin position="185"/>
        <end position="228"/>
    </location>
</feature>
<dbReference type="PANTHER" id="PTHR47977">
    <property type="entry name" value="RAS-RELATED PROTEIN RAB"/>
    <property type="match status" value="1"/>
</dbReference>
<dbReference type="SMART" id="SM00173">
    <property type="entry name" value="RAS"/>
    <property type="match status" value="1"/>
</dbReference>
<dbReference type="STRING" id="224129.A0A1W4X3R5"/>
<keyword evidence="1" id="KW-0547">Nucleotide-binding</keyword>
<dbReference type="InterPro" id="IPR005225">
    <property type="entry name" value="Small_GTP-bd"/>
</dbReference>
<dbReference type="SUPFAM" id="SSF52540">
    <property type="entry name" value="P-loop containing nucleoside triphosphate hydrolases"/>
    <property type="match status" value="1"/>
</dbReference>
<dbReference type="PROSITE" id="PS51419">
    <property type="entry name" value="RAB"/>
    <property type="match status" value="1"/>
</dbReference>
<dbReference type="InterPro" id="IPR050227">
    <property type="entry name" value="Rab"/>
</dbReference>
<dbReference type="InParanoid" id="A0A1W4X3R5"/>